<dbReference type="eggNOG" id="KOG0360">
    <property type="taxonomic scope" value="Eukaryota"/>
</dbReference>
<dbReference type="InParanoid" id="G3NKQ2"/>
<dbReference type="Pfam" id="PF00118">
    <property type="entry name" value="Cpn60_TCP1"/>
    <property type="match status" value="1"/>
</dbReference>
<dbReference type="GO" id="GO:0005524">
    <property type="term" value="F:ATP binding"/>
    <property type="evidence" value="ECO:0007669"/>
    <property type="project" value="InterPro"/>
</dbReference>
<dbReference type="InterPro" id="IPR027409">
    <property type="entry name" value="GroEL-like_apical_dom_sf"/>
</dbReference>
<dbReference type="GeneTree" id="ENSGT00390000007214"/>
<dbReference type="InterPro" id="IPR027410">
    <property type="entry name" value="TCP-1-like_intermed_sf"/>
</dbReference>
<dbReference type="SUPFAM" id="SSF48592">
    <property type="entry name" value="GroEL equatorial domain-like"/>
    <property type="match status" value="1"/>
</dbReference>
<dbReference type="STRING" id="69293.ENSGACP00000005915"/>
<dbReference type="GO" id="GO:0006457">
    <property type="term" value="P:protein folding"/>
    <property type="evidence" value="ECO:0007669"/>
    <property type="project" value="InterPro"/>
</dbReference>
<dbReference type="GO" id="GO:0048839">
    <property type="term" value="P:inner ear development"/>
    <property type="evidence" value="ECO:0007669"/>
    <property type="project" value="Ensembl"/>
</dbReference>
<accession>G3NKQ2</accession>
<dbReference type="GO" id="GO:0005634">
    <property type="term" value="C:nucleus"/>
    <property type="evidence" value="ECO:0007669"/>
    <property type="project" value="Ensembl"/>
</dbReference>
<dbReference type="InterPro" id="IPR027413">
    <property type="entry name" value="GROEL-like_equatorial_sf"/>
</dbReference>
<dbReference type="GO" id="GO:0051131">
    <property type="term" value="P:chaperone-mediated protein complex assembly"/>
    <property type="evidence" value="ECO:0007669"/>
    <property type="project" value="TreeGrafter"/>
</dbReference>
<dbReference type="GO" id="GO:0060271">
    <property type="term" value="P:cilium assembly"/>
    <property type="evidence" value="ECO:0007669"/>
    <property type="project" value="Ensembl"/>
</dbReference>
<dbReference type="OMA" id="LFVCQKV"/>
<dbReference type="GO" id="GO:0051082">
    <property type="term" value="F:unfolded protein binding"/>
    <property type="evidence" value="ECO:0007669"/>
    <property type="project" value="InterPro"/>
</dbReference>
<organism evidence="1 2">
    <name type="scientific">Gasterosteus aculeatus aculeatus</name>
    <name type="common">three-spined stickleback</name>
    <dbReference type="NCBI Taxonomy" id="481459"/>
    <lineage>
        <taxon>Eukaryota</taxon>
        <taxon>Metazoa</taxon>
        <taxon>Chordata</taxon>
        <taxon>Craniata</taxon>
        <taxon>Vertebrata</taxon>
        <taxon>Euteleostomi</taxon>
        <taxon>Actinopterygii</taxon>
        <taxon>Neopterygii</taxon>
        <taxon>Teleostei</taxon>
        <taxon>Neoteleostei</taxon>
        <taxon>Acanthomorphata</taxon>
        <taxon>Eupercaria</taxon>
        <taxon>Perciformes</taxon>
        <taxon>Cottioidei</taxon>
        <taxon>Gasterosteales</taxon>
        <taxon>Gasterosteidae</taxon>
        <taxon>Gasterosteus</taxon>
    </lineage>
</organism>
<evidence type="ECO:0000313" key="2">
    <source>
        <dbReference type="Proteomes" id="UP000007635"/>
    </source>
</evidence>
<proteinExistence type="predicted"/>
<dbReference type="Ensembl" id="ENSGACT00000005932.2">
    <property type="protein sequence ID" value="ENSGACP00000005915.2"/>
    <property type="gene ID" value="ENSGACG00000004481.2"/>
</dbReference>
<name>G3NKQ2_GASAC</name>
<dbReference type="Proteomes" id="UP000007635">
    <property type="component" value="Chromosome VI"/>
</dbReference>
<dbReference type="GO" id="GO:0032402">
    <property type="term" value="P:melanosome transport"/>
    <property type="evidence" value="ECO:0007669"/>
    <property type="project" value="Ensembl"/>
</dbReference>
<dbReference type="GO" id="GO:0001947">
    <property type="term" value="P:heart looping"/>
    <property type="evidence" value="ECO:0007669"/>
    <property type="project" value="Ensembl"/>
</dbReference>
<dbReference type="GO" id="GO:0005737">
    <property type="term" value="C:cytoplasm"/>
    <property type="evidence" value="ECO:0007669"/>
    <property type="project" value="Ensembl"/>
</dbReference>
<dbReference type="SUPFAM" id="SSF52029">
    <property type="entry name" value="GroEL apical domain-like"/>
    <property type="match status" value="1"/>
</dbReference>
<dbReference type="GO" id="GO:0051877">
    <property type="term" value="P:pigment granule aggregation in cell center"/>
    <property type="evidence" value="ECO:0007669"/>
    <property type="project" value="Ensembl"/>
</dbReference>
<sequence length="591" mass="64214">MVKKRHNPGVEFQKQEQTGISPVMSRLVQKSPSLCTDLPLDNSDICTKLYLLRQLLKSCFGPTGRLKQVHNNIGGHVITTSSSSVLLPAISSSQSFINLIKTSILNHVSRFSDCGLFAAILCLSLIEQAKQSGLSFSVAIKLNKHLLGLCTGYLQQEDCGCKVKLDFCSSHNLITLARSIISSKPACVLTESEALHISKLAVHAFLLTVPCNRPGEVRLGKAVTVSVEGHPVLNSAVFPGLLVDAPDVSGIDESENMRSNPLRVVLFSASLAGDLSELGDGIFDVHPGVDTDLQILDRLLELVKQVVEDEVKLFVCQKVIHPVVQQHLKSRGVIVIERLGNPLMETLTQLTGAQPVATLHTTIPAKAYGEVRDLSIIHFGSRTMLQLHPPGESSICTMILCHRNETMLGELKVAFQKTEHVLRLTLREPSALLGGGCTETHLAAYVRHKSIQEVPETLSALGCSQAELLLGAGGFCRSLESVAAALEHDGGNSLMDLTHAHHWTHPADVMREHLDESLGFCGCGLMEGSPEQRRAYLNTNYPQFSPAPLSRDTAVQPRVLDSFAAKFNALQVAVETANLALDVRYLVQDIN</sequence>
<dbReference type="Gene3D" id="3.50.7.10">
    <property type="entry name" value="GroEL"/>
    <property type="match status" value="1"/>
</dbReference>
<dbReference type="PANTHER" id="PTHR46787:SF1">
    <property type="entry name" value="MOLECULAR CHAPERONE MKKS"/>
    <property type="match status" value="1"/>
</dbReference>
<dbReference type="GO" id="GO:0070121">
    <property type="term" value="P:Kupffer's vesicle development"/>
    <property type="evidence" value="ECO:0007669"/>
    <property type="project" value="Ensembl"/>
</dbReference>
<dbReference type="GO" id="GO:0060027">
    <property type="term" value="P:convergent extension involved in gastrulation"/>
    <property type="evidence" value="ECO:0007669"/>
    <property type="project" value="Ensembl"/>
</dbReference>
<dbReference type="AlphaFoldDB" id="G3NKQ2"/>
<evidence type="ECO:0000313" key="1">
    <source>
        <dbReference type="Ensembl" id="ENSGACP00000005915.2"/>
    </source>
</evidence>
<dbReference type="InterPro" id="IPR002423">
    <property type="entry name" value="Cpn60/GroEL/TCP-1"/>
</dbReference>
<keyword evidence="2" id="KW-1185">Reference proteome</keyword>
<reference evidence="1" key="2">
    <citation type="submission" date="2025-08" db="UniProtKB">
        <authorList>
            <consortium name="Ensembl"/>
        </authorList>
    </citation>
    <scope>IDENTIFICATION</scope>
</reference>
<dbReference type="GO" id="GO:1902636">
    <property type="term" value="C:kinociliary basal body"/>
    <property type="evidence" value="ECO:0007669"/>
    <property type="project" value="TreeGrafter"/>
</dbReference>
<reference evidence="1 2" key="1">
    <citation type="journal article" date="2021" name="G3 (Bethesda)">
        <title>Improved contiguity of the threespine stickleback genome using long-read sequencing.</title>
        <authorList>
            <person name="Nath S."/>
            <person name="Shaw D.E."/>
            <person name="White M.A."/>
        </authorList>
    </citation>
    <scope>NUCLEOTIDE SEQUENCE [LARGE SCALE GENOMIC DNA]</scope>
    <source>
        <strain evidence="1 2">Lake Benthic</strain>
    </source>
</reference>
<reference evidence="1" key="3">
    <citation type="submission" date="2025-09" db="UniProtKB">
        <authorList>
            <consortium name="Ensembl"/>
        </authorList>
    </citation>
    <scope>IDENTIFICATION</scope>
</reference>
<dbReference type="Gene3D" id="1.10.560.10">
    <property type="entry name" value="GroEL-like equatorial domain"/>
    <property type="match status" value="1"/>
</dbReference>
<dbReference type="InterPro" id="IPR028790">
    <property type="entry name" value="MKKS"/>
</dbReference>
<dbReference type="PANTHER" id="PTHR46787">
    <property type="entry name" value="SYNDROMES PUTATIVE CHAPERONIN-RELATED"/>
    <property type="match status" value="1"/>
</dbReference>
<dbReference type="Gene3D" id="3.30.260.10">
    <property type="entry name" value="TCP-1-like chaperonin intermediate domain"/>
    <property type="match status" value="1"/>
</dbReference>
<dbReference type="GO" id="GO:0043010">
    <property type="term" value="P:camera-type eye development"/>
    <property type="evidence" value="ECO:0007669"/>
    <property type="project" value="Ensembl"/>
</dbReference>
<protein>
    <submittedName>
        <fullName evidence="1">MKKS centrosomal shuttling protein</fullName>
    </submittedName>
</protein>